<dbReference type="GO" id="GO:0003713">
    <property type="term" value="F:transcription coactivator activity"/>
    <property type="evidence" value="ECO:0007669"/>
    <property type="project" value="InterPro"/>
</dbReference>
<keyword evidence="3" id="KW-1185">Reference proteome</keyword>
<comment type="caution">
    <text evidence="2">The sequence shown here is derived from an EMBL/GenBank/DDBJ whole genome shotgun (WGS) entry which is preliminary data.</text>
</comment>
<dbReference type="InterPro" id="IPR009917">
    <property type="entry name" value="SRA1/Sec31"/>
</dbReference>
<dbReference type="AlphaFoldDB" id="A0AAW1VDU7"/>
<reference evidence="2 3" key="1">
    <citation type="submission" date="2023-03" db="EMBL/GenBank/DDBJ databases">
        <title>Genome insight into feeding habits of ladybird beetles.</title>
        <authorList>
            <person name="Li H.-S."/>
            <person name="Huang Y.-H."/>
            <person name="Pang H."/>
        </authorList>
    </citation>
    <scope>NUCLEOTIDE SEQUENCE [LARGE SCALE GENOMIC DNA]</scope>
    <source>
        <strain evidence="2">SYSU_2023b</strain>
        <tissue evidence="2">Whole body</tissue>
    </source>
</reference>
<evidence type="ECO:0000313" key="3">
    <source>
        <dbReference type="Proteomes" id="UP001431783"/>
    </source>
</evidence>
<gene>
    <name evidence="2" type="ORF">WA026_008965</name>
</gene>
<dbReference type="InterPro" id="IPR040243">
    <property type="entry name" value="Steroid_recept_RNA_1"/>
</dbReference>
<protein>
    <recommendedName>
        <fullName evidence="1">SRA1/Sec31 domain-containing protein</fullName>
    </recommendedName>
</protein>
<dbReference type="EMBL" id="JARQZJ010000124">
    <property type="protein sequence ID" value="KAK9890159.1"/>
    <property type="molecule type" value="Genomic_DNA"/>
</dbReference>
<dbReference type="Proteomes" id="UP001431783">
    <property type="component" value="Unassembled WGS sequence"/>
</dbReference>
<organism evidence="2 3">
    <name type="scientific">Henosepilachna vigintioctopunctata</name>
    <dbReference type="NCBI Taxonomy" id="420089"/>
    <lineage>
        <taxon>Eukaryota</taxon>
        <taxon>Metazoa</taxon>
        <taxon>Ecdysozoa</taxon>
        <taxon>Arthropoda</taxon>
        <taxon>Hexapoda</taxon>
        <taxon>Insecta</taxon>
        <taxon>Pterygota</taxon>
        <taxon>Neoptera</taxon>
        <taxon>Endopterygota</taxon>
        <taxon>Coleoptera</taxon>
        <taxon>Polyphaga</taxon>
        <taxon>Cucujiformia</taxon>
        <taxon>Coccinelloidea</taxon>
        <taxon>Coccinellidae</taxon>
        <taxon>Epilachninae</taxon>
        <taxon>Epilachnini</taxon>
        <taxon>Henosepilachna</taxon>
    </lineage>
</organism>
<sequence length="174" mass="19862">MRRKVNSIMFFCSNICVINFAVDPGWNDPPMVNYSPSNPPPKSRISNKRVAFPVGPRPSSNASAQLLFEESPGEPNEANLDVDHLQSTLSNFDELLKLSPNDNVQLKVQLMKNMWKSGQFSCVLKNDIRELSDYLMKKDFENANKLHLKIFMNSPSECKTWISAMQYFINNLSK</sequence>
<dbReference type="GO" id="GO:0006357">
    <property type="term" value="P:regulation of transcription by RNA polymerase II"/>
    <property type="evidence" value="ECO:0007669"/>
    <property type="project" value="InterPro"/>
</dbReference>
<dbReference type="PANTHER" id="PTHR18834:SF2">
    <property type="entry name" value="STEROID RECEPTOR RNA ACTIVATOR 1"/>
    <property type="match status" value="1"/>
</dbReference>
<dbReference type="Pfam" id="PF07304">
    <property type="entry name" value="SRA1"/>
    <property type="match status" value="1"/>
</dbReference>
<accession>A0AAW1VDU7</accession>
<proteinExistence type="predicted"/>
<dbReference type="GO" id="GO:0005634">
    <property type="term" value="C:nucleus"/>
    <property type="evidence" value="ECO:0007669"/>
    <property type="project" value="TreeGrafter"/>
</dbReference>
<dbReference type="PANTHER" id="PTHR18834">
    <property type="entry name" value="STEROID RECEPTOR RNA ACTIVATOR 1"/>
    <property type="match status" value="1"/>
</dbReference>
<feature type="domain" description="SRA1/Sec31" evidence="1">
    <location>
        <begin position="50"/>
        <end position="169"/>
    </location>
</feature>
<evidence type="ECO:0000313" key="2">
    <source>
        <dbReference type="EMBL" id="KAK9890159.1"/>
    </source>
</evidence>
<name>A0AAW1VDU7_9CUCU</name>
<dbReference type="Gene3D" id="1.20.940.10">
    <property type="entry name" value="Functional domain of the splicing factor Prp18"/>
    <property type="match status" value="1"/>
</dbReference>
<evidence type="ECO:0000259" key="1">
    <source>
        <dbReference type="Pfam" id="PF07304"/>
    </source>
</evidence>